<accession>A0ABY7TM78</accession>
<proteinExistence type="predicted"/>
<name>A0ABY7TM78_9SPHN</name>
<evidence type="ECO:0000313" key="2">
    <source>
        <dbReference type="Proteomes" id="UP001220395"/>
    </source>
</evidence>
<evidence type="ECO:0000313" key="1">
    <source>
        <dbReference type="EMBL" id="WCT73797.1"/>
    </source>
</evidence>
<sequence>MTAINVVVQRKARAAFIISDTAVTAPDGTLVRSVGKVIFSVKHGFPWAMGVTGNVAPEVLLKAIGEEKTATLKQLEKRLPLAMRRAVAETCDLRGVTPAEIFCQVKGAYWDFSRKRPMGMMMQANAGDMVGAGAIEAYTWYDLPWAMGTHEAAEVLLGRAVDLEEPDSFDAEHDGYALIKAQRQRGGIDITPGMEAGHCRIGGEVHLTEVRKTGVQVYVIGDFVDQIGERIVASA</sequence>
<dbReference type="RefSeq" id="WP_273688309.1">
    <property type="nucleotide sequence ID" value="NZ_CP117411.1"/>
</dbReference>
<protein>
    <submittedName>
        <fullName evidence="1">Uncharacterized protein</fullName>
    </submittedName>
</protein>
<reference evidence="1 2" key="1">
    <citation type="submission" date="2023-02" db="EMBL/GenBank/DDBJ databases">
        <title>Genome sequence of Sphingomonas naphthae.</title>
        <authorList>
            <person name="Kim S."/>
            <person name="Heo J."/>
            <person name="Kwon S.-W."/>
        </authorList>
    </citation>
    <scope>NUCLEOTIDE SEQUENCE [LARGE SCALE GENOMIC DNA]</scope>
    <source>
        <strain evidence="1 2">KACC 18716</strain>
    </source>
</reference>
<dbReference type="Proteomes" id="UP001220395">
    <property type="component" value="Chromosome"/>
</dbReference>
<gene>
    <name evidence="1" type="ORF">PQ455_00760</name>
</gene>
<dbReference type="EMBL" id="CP117411">
    <property type="protein sequence ID" value="WCT73797.1"/>
    <property type="molecule type" value="Genomic_DNA"/>
</dbReference>
<organism evidence="1 2">
    <name type="scientific">Sphingomonas naphthae</name>
    <dbReference type="NCBI Taxonomy" id="1813468"/>
    <lineage>
        <taxon>Bacteria</taxon>
        <taxon>Pseudomonadati</taxon>
        <taxon>Pseudomonadota</taxon>
        <taxon>Alphaproteobacteria</taxon>
        <taxon>Sphingomonadales</taxon>
        <taxon>Sphingomonadaceae</taxon>
        <taxon>Sphingomonas</taxon>
    </lineage>
</organism>
<keyword evidence="2" id="KW-1185">Reference proteome</keyword>